<dbReference type="AlphaFoldDB" id="A0A843WF92"/>
<name>A0A843WF92_COLES</name>
<dbReference type="GO" id="GO:0031390">
    <property type="term" value="C:Ctf18 RFC-like complex"/>
    <property type="evidence" value="ECO:0007669"/>
    <property type="project" value="InterPro"/>
</dbReference>
<dbReference type="Gene3D" id="3.40.50.200">
    <property type="entry name" value="Peptidase S8/S53 domain"/>
    <property type="match status" value="1"/>
</dbReference>
<dbReference type="EMBL" id="NMUH01002922">
    <property type="protein sequence ID" value="MQM02804.1"/>
    <property type="molecule type" value="Genomic_DNA"/>
</dbReference>
<accession>A0A843WF92</accession>
<organism evidence="2 3">
    <name type="scientific">Colocasia esculenta</name>
    <name type="common">Wild taro</name>
    <name type="synonym">Arum esculentum</name>
    <dbReference type="NCBI Taxonomy" id="4460"/>
    <lineage>
        <taxon>Eukaryota</taxon>
        <taxon>Viridiplantae</taxon>
        <taxon>Streptophyta</taxon>
        <taxon>Embryophyta</taxon>
        <taxon>Tracheophyta</taxon>
        <taxon>Spermatophyta</taxon>
        <taxon>Magnoliopsida</taxon>
        <taxon>Liliopsida</taxon>
        <taxon>Araceae</taxon>
        <taxon>Aroideae</taxon>
        <taxon>Colocasieae</taxon>
        <taxon>Colocasia</taxon>
    </lineage>
</organism>
<proteinExistence type="predicted"/>
<dbReference type="OrthoDB" id="121932at2759"/>
<evidence type="ECO:0000313" key="3">
    <source>
        <dbReference type="Proteomes" id="UP000652761"/>
    </source>
</evidence>
<dbReference type="PANTHER" id="PTHR47475:SF2">
    <property type="entry name" value="CHROMOSOME TRANSMISSION FIDELITY PROTEIN 8"/>
    <property type="match status" value="1"/>
</dbReference>
<gene>
    <name evidence="2" type="ORF">Taro_035575</name>
</gene>
<feature type="region of interest" description="Disordered" evidence="1">
    <location>
        <begin position="46"/>
        <end position="79"/>
    </location>
</feature>
<sequence>MPDGVDVISISLLLGQEEPYELTAIATFDTMEKGIFVSTISKNFDPSPKSIGRRKHDRPPLPQQDRPRPAQKLEAERTPCRSRSSAAAVLGVVEVHPSVGNQIQNLEIGRLYCTSQANYTFTVGYHELSGTKMPLKKPLLVLRKRKEELDGALPPKTELEVIRIIRHRIMFKSRPKPLISKPQTKEKRTG</sequence>
<dbReference type="Pfam" id="PF09696">
    <property type="entry name" value="Ctf8"/>
    <property type="match status" value="1"/>
</dbReference>
<evidence type="ECO:0000256" key="1">
    <source>
        <dbReference type="SAM" id="MobiDB-lite"/>
    </source>
</evidence>
<evidence type="ECO:0000313" key="2">
    <source>
        <dbReference type="EMBL" id="MQM02804.1"/>
    </source>
</evidence>
<dbReference type="InterPro" id="IPR018607">
    <property type="entry name" value="Ctf8"/>
</dbReference>
<dbReference type="Proteomes" id="UP000652761">
    <property type="component" value="Unassembled WGS sequence"/>
</dbReference>
<reference evidence="2" key="1">
    <citation type="submission" date="2017-07" db="EMBL/GenBank/DDBJ databases">
        <title>Taro Niue Genome Assembly and Annotation.</title>
        <authorList>
            <person name="Atibalentja N."/>
            <person name="Keating K."/>
            <person name="Fields C.J."/>
        </authorList>
    </citation>
    <scope>NUCLEOTIDE SEQUENCE</scope>
    <source>
        <strain evidence="2">Niue_2</strain>
        <tissue evidence="2">Leaf</tissue>
    </source>
</reference>
<dbReference type="PANTHER" id="PTHR47475">
    <property type="entry name" value="CHROMOSOME TRANSMISSION FIDELITY PROTEIN 8"/>
    <property type="match status" value="1"/>
</dbReference>
<protein>
    <submittedName>
        <fullName evidence="2">Uncharacterized protein</fullName>
    </submittedName>
</protein>
<feature type="compositionally biased region" description="Basic and acidic residues" evidence="1">
    <location>
        <begin position="65"/>
        <end position="79"/>
    </location>
</feature>
<dbReference type="GO" id="GO:0004252">
    <property type="term" value="F:serine-type endopeptidase activity"/>
    <property type="evidence" value="ECO:0007669"/>
    <property type="project" value="InterPro"/>
</dbReference>
<dbReference type="GO" id="GO:0006508">
    <property type="term" value="P:proteolysis"/>
    <property type="evidence" value="ECO:0007669"/>
    <property type="project" value="InterPro"/>
</dbReference>
<dbReference type="GO" id="GO:0007064">
    <property type="term" value="P:mitotic sister chromatid cohesion"/>
    <property type="evidence" value="ECO:0007669"/>
    <property type="project" value="InterPro"/>
</dbReference>
<dbReference type="InterPro" id="IPR036852">
    <property type="entry name" value="Peptidase_S8/S53_dom_sf"/>
</dbReference>
<comment type="caution">
    <text evidence="2">The sequence shown here is derived from an EMBL/GenBank/DDBJ whole genome shotgun (WGS) entry which is preliminary data.</text>
</comment>
<keyword evidence="3" id="KW-1185">Reference proteome</keyword>